<protein>
    <recommendedName>
        <fullName evidence="6">Alpha-type protein kinase domain-containing protein</fullName>
    </recommendedName>
</protein>
<keyword evidence="8" id="KW-1185">Reference proteome</keyword>
<accession>V3ZWG2</accession>
<dbReference type="InterPro" id="IPR011009">
    <property type="entry name" value="Kinase-like_dom_sf"/>
</dbReference>
<keyword evidence="3" id="KW-0547">Nucleotide-binding</keyword>
<keyword evidence="5" id="KW-0067">ATP-binding</keyword>
<dbReference type="HOGENOM" id="CLU_2203562_0_0_1"/>
<dbReference type="PROSITE" id="PS51158">
    <property type="entry name" value="ALPHA_KINASE"/>
    <property type="match status" value="1"/>
</dbReference>
<evidence type="ECO:0000256" key="5">
    <source>
        <dbReference type="ARBA" id="ARBA00022840"/>
    </source>
</evidence>
<evidence type="ECO:0000256" key="3">
    <source>
        <dbReference type="ARBA" id="ARBA00022741"/>
    </source>
</evidence>
<dbReference type="KEGG" id="lgi:LOTGIDRAFT_58355"/>
<reference evidence="7 8" key="1">
    <citation type="journal article" date="2013" name="Nature">
        <title>Insights into bilaterian evolution from three spiralian genomes.</title>
        <authorList>
            <person name="Simakov O."/>
            <person name="Marletaz F."/>
            <person name="Cho S.J."/>
            <person name="Edsinger-Gonzales E."/>
            <person name="Havlak P."/>
            <person name="Hellsten U."/>
            <person name="Kuo D.H."/>
            <person name="Larsson T."/>
            <person name="Lv J."/>
            <person name="Arendt D."/>
            <person name="Savage R."/>
            <person name="Osoegawa K."/>
            <person name="de Jong P."/>
            <person name="Grimwood J."/>
            <person name="Chapman J.A."/>
            <person name="Shapiro H."/>
            <person name="Aerts A."/>
            <person name="Otillar R.P."/>
            <person name="Terry A.Y."/>
            <person name="Boore J.L."/>
            <person name="Grigoriev I.V."/>
            <person name="Lindberg D.R."/>
            <person name="Seaver E.C."/>
            <person name="Weisblat D.A."/>
            <person name="Putnam N.H."/>
            <person name="Rokhsar D.S."/>
        </authorList>
    </citation>
    <scope>NUCLEOTIDE SEQUENCE [LARGE SCALE GENOMIC DNA]</scope>
</reference>
<dbReference type="GO" id="GO:1903013">
    <property type="term" value="P:response to differentiation-inducing factor 1"/>
    <property type="evidence" value="ECO:0007669"/>
    <property type="project" value="TreeGrafter"/>
</dbReference>
<feature type="non-terminal residue" evidence="7">
    <location>
        <position position="108"/>
    </location>
</feature>
<dbReference type="OMA" id="LHETAIN"/>
<proteinExistence type="predicted"/>
<feature type="domain" description="Alpha-type protein kinase" evidence="6">
    <location>
        <begin position="1"/>
        <end position="108"/>
    </location>
</feature>
<dbReference type="Pfam" id="PF02816">
    <property type="entry name" value="Alpha_kinase"/>
    <property type="match status" value="1"/>
</dbReference>
<evidence type="ECO:0000313" key="7">
    <source>
        <dbReference type="EMBL" id="ESO88732.1"/>
    </source>
</evidence>
<dbReference type="PANTHER" id="PTHR45992:SF2">
    <property type="entry name" value="EUKARYOTIC ELONGATION FACTOR 2 KINASE"/>
    <property type="match status" value="1"/>
</dbReference>
<dbReference type="InterPro" id="IPR051852">
    <property type="entry name" value="Alpha-type_PK"/>
</dbReference>
<evidence type="ECO:0000256" key="2">
    <source>
        <dbReference type="ARBA" id="ARBA00022679"/>
    </source>
</evidence>
<dbReference type="Proteomes" id="UP000030746">
    <property type="component" value="Unassembled WGS sequence"/>
</dbReference>
<dbReference type="PANTHER" id="PTHR45992">
    <property type="entry name" value="EUKARYOTIC ELONGATION FACTOR 2 KINASE-RELATED"/>
    <property type="match status" value="1"/>
</dbReference>
<dbReference type="SUPFAM" id="SSF56112">
    <property type="entry name" value="Protein kinase-like (PK-like)"/>
    <property type="match status" value="1"/>
</dbReference>
<evidence type="ECO:0000313" key="8">
    <source>
        <dbReference type="Proteomes" id="UP000030746"/>
    </source>
</evidence>
<dbReference type="GeneID" id="20251441"/>
<dbReference type="EMBL" id="KB202650">
    <property type="protein sequence ID" value="ESO88732.1"/>
    <property type="molecule type" value="Genomic_DNA"/>
</dbReference>
<dbReference type="RefSeq" id="XP_009060577.1">
    <property type="nucleotide sequence ID" value="XM_009062329.1"/>
</dbReference>
<evidence type="ECO:0000256" key="4">
    <source>
        <dbReference type="ARBA" id="ARBA00022777"/>
    </source>
</evidence>
<organism evidence="7 8">
    <name type="scientific">Lottia gigantea</name>
    <name type="common">Giant owl limpet</name>
    <dbReference type="NCBI Taxonomy" id="225164"/>
    <lineage>
        <taxon>Eukaryota</taxon>
        <taxon>Metazoa</taxon>
        <taxon>Spiralia</taxon>
        <taxon>Lophotrochozoa</taxon>
        <taxon>Mollusca</taxon>
        <taxon>Gastropoda</taxon>
        <taxon>Patellogastropoda</taxon>
        <taxon>Lottioidea</taxon>
        <taxon>Lottiidae</taxon>
        <taxon>Lottia</taxon>
    </lineage>
</organism>
<dbReference type="OrthoDB" id="5957748at2759"/>
<keyword evidence="2" id="KW-0808">Transferase</keyword>
<dbReference type="GO" id="GO:0031037">
    <property type="term" value="P:myosin II filament disassembly"/>
    <property type="evidence" value="ECO:0007669"/>
    <property type="project" value="TreeGrafter"/>
</dbReference>
<name>V3ZWG2_LOTGI</name>
<dbReference type="CTD" id="20251441"/>
<keyword evidence="1" id="KW-0723">Serine/threonine-protein kinase</keyword>
<dbReference type="AlphaFoldDB" id="V3ZWG2"/>
<evidence type="ECO:0000259" key="6">
    <source>
        <dbReference type="PROSITE" id="PS51158"/>
    </source>
</evidence>
<sequence>EFVTLEEFIEGNFSKYINNDGAVCNDNDQDVIDKAECLVYYSYLKSDKELAIVDIQGCGYYLCDPEIASKTAFLKDELLFTTGNLSESAINNFLDAHICKKFCQILDL</sequence>
<keyword evidence="4" id="KW-0418">Kinase</keyword>
<dbReference type="CDD" id="cd04515">
    <property type="entry name" value="Alpha_kinase"/>
    <property type="match status" value="1"/>
</dbReference>
<dbReference type="GO" id="GO:0005524">
    <property type="term" value="F:ATP binding"/>
    <property type="evidence" value="ECO:0007669"/>
    <property type="project" value="UniProtKB-KW"/>
</dbReference>
<dbReference type="InterPro" id="IPR004166">
    <property type="entry name" value="a-kinase_dom"/>
</dbReference>
<dbReference type="Gene3D" id="3.20.200.10">
    <property type="entry name" value="MHCK/EF2 kinase"/>
    <property type="match status" value="1"/>
</dbReference>
<dbReference type="GO" id="GO:0004674">
    <property type="term" value="F:protein serine/threonine kinase activity"/>
    <property type="evidence" value="ECO:0007669"/>
    <property type="project" value="UniProtKB-KW"/>
</dbReference>
<gene>
    <name evidence="7" type="ORF">LOTGIDRAFT_58355</name>
</gene>
<evidence type="ECO:0000256" key="1">
    <source>
        <dbReference type="ARBA" id="ARBA00022527"/>
    </source>
</evidence>
<feature type="non-terminal residue" evidence="7">
    <location>
        <position position="1"/>
    </location>
</feature>